<dbReference type="GO" id="GO:0004316">
    <property type="term" value="F:3-oxoacyl-[acyl-carrier-protein] reductase (NADPH) activity"/>
    <property type="evidence" value="ECO:0007669"/>
    <property type="project" value="UniProtKB-EC"/>
</dbReference>
<dbReference type="Pfam" id="PF13561">
    <property type="entry name" value="adh_short_C2"/>
    <property type="match status" value="1"/>
</dbReference>
<dbReference type="InterPro" id="IPR020904">
    <property type="entry name" value="Sc_DH/Rdtase_CS"/>
</dbReference>
<evidence type="ECO:0000256" key="1">
    <source>
        <dbReference type="ARBA" id="ARBA00006484"/>
    </source>
</evidence>
<protein>
    <submittedName>
        <fullName evidence="3">3-oxoacyl-[acyl-carrier protein] reductase</fullName>
        <ecNumber evidence="3">1.1.1.100</ecNumber>
    </submittedName>
</protein>
<reference evidence="3 4" key="1">
    <citation type="submission" date="2014-04" db="EMBL/GenBank/DDBJ databases">
        <title>Marinobacterium kochiensis sp. nov., isolated from sediment sample collected from Kochi backwaters in Kerala, India.</title>
        <authorList>
            <person name="Singh A."/>
            <person name="Pinnaka A.K."/>
        </authorList>
    </citation>
    <scope>NUCLEOTIDE SEQUENCE [LARGE SCALE GENOMIC DNA]</scope>
    <source>
        <strain evidence="3 4">AK27</strain>
    </source>
</reference>
<dbReference type="CDD" id="cd05233">
    <property type="entry name" value="SDR_c"/>
    <property type="match status" value="1"/>
</dbReference>
<dbReference type="eggNOG" id="COG1028">
    <property type="taxonomic scope" value="Bacteria"/>
</dbReference>
<dbReference type="OrthoDB" id="9804774at2"/>
<proteinExistence type="inferred from homology"/>
<dbReference type="PRINTS" id="PR00080">
    <property type="entry name" value="SDRFAMILY"/>
</dbReference>
<dbReference type="EC" id="1.1.1.100" evidence="3"/>
<comment type="similarity">
    <text evidence="1">Belongs to the short-chain dehydrogenases/reductases (SDR) family.</text>
</comment>
<dbReference type="EMBL" id="JMQN01000029">
    <property type="protein sequence ID" value="KEA63756.1"/>
    <property type="molecule type" value="Genomic_DNA"/>
</dbReference>
<dbReference type="PATRIC" id="fig|1232683.4.peg.2017"/>
<dbReference type="AlphaFoldDB" id="A0A081FZ01"/>
<dbReference type="Gene3D" id="3.40.50.720">
    <property type="entry name" value="NAD(P)-binding Rossmann-like Domain"/>
    <property type="match status" value="1"/>
</dbReference>
<dbReference type="PRINTS" id="PR00081">
    <property type="entry name" value="GDHRDH"/>
</dbReference>
<keyword evidence="2 3" id="KW-0560">Oxidoreductase</keyword>
<organism evidence="3 4">
    <name type="scientific">Marinobacterium lacunae</name>
    <dbReference type="NCBI Taxonomy" id="1232683"/>
    <lineage>
        <taxon>Bacteria</taxon>
        <taxon>Pseudomonadati</taxon>
        <taxon>Pseudomonadota</taxon>
        <taxon>Gammaproteobacteria</taxon>
        <taxon>Oceanospirillales</taxon>
        <taxon>Oceanospirillaceae</taxon>
        <taxon>Marinobacterium</taxon>
    </lineage>
</organism>
<dbReference type="Proteomes" id="UP000028252">
    <property type="component" value="Unassembled WGS sequence"/>
</dbReference>
<keyword evidence="4" id="KW-1185">Reference proteome</keyword>
<sequence>MKALITGVSEGIGGAICRKLANDFGNRNEPIALALHTSGRKPHPEKLASDLESMGASCHWISGDLADPAFPGMLVDQAVKALGGLDLLVSNAGMMSPGPLADLETEKWDLTFNVNVRAPWLLAKAAIPALKESRGAIVTISSMSGLNPHANSGAYSASKAAVQMLCAQLAQEHAIHGIRVNCIAPGMIRTPLTEKLYQHEETAAKRNAMVPMGRVGTPDDIAGIVAFLGGPDARYITGQTLLADGGYSDSVLGLIPGLPKP</sequence>
<gene>
    <name evidence="3" type="ORF">ADIMK_2058</name>
</gene>
<evidence type="ECO:0000313" key="3">
    <source>
        <dbReference type="EMBL" id="KEA63756.1"/>
    </source>
</evidence>
<accession>A0A081FZ01</accession>
<comment type="caution">
    <text evidence="3">The sequence shown here is derived from an EMBL/GenBank/DDBJ whole genome shotgun (WGS) entry which is preliminary data.</text>
</comment>
<dbReference type="PANTHER" id="PTHR43639">
    <property type="entry name" value="OXIDOREDUCTASE, SHORT-CHAIN DEHYDROGENASE/REDUCTASE FAMILY (AFU_ORTHOLOGUE AFUA_5G02870)"/>
    <property type="match status" value="1"/>
</dbReference>
<name>A0A081FZ01_9GAMM</name>
<dbReference type="FunFam" id="3.40.50.720:FF:000084">
    <property type="entry name" value="Short-chain dehydrogenase reductase"/>
    <property type="match status" value="1"/>
</dbReference>
<evidence type="ECO:0000256" key="2">
    <source>
        <dbReference type="ARBA" id="ARBA00023002"/>
    </source>
</evidence>
<dbReference type="SUPFAM" id="SSF51735">
    <property type="entry name" value="NAD(P)-binding Rossmann-fold domains"/>
    <property type="match status" value="1"/>
</dbReference>
<dbReference type="PANTHER" id="PTHR43639:SF1">
    <property type="entry name" value="SHORT-CHAIN DEHYDROGENASE_REDUCTASE FAMILY PROTEIN"/>
    <property type="match status" value="1"/>
</dbReference>
<evidence type="ECO:0000313" key="4">
    <source>
        <dbReference type="Proteomes" id="UP000028252"/>
    </source>
</evidence>
<dbReference type="InterPro" id="IPR036291">
    <property type="entry name" value="NAD(P)-bd_dom_sf"/>
</dbReference>
<dbReference type="PROSITE" id="PS00061">
    <property type="entry name" value="ADH_SHORT"/>
    <property type="match status" value="1"/>
</dbReference>
<dbReference type="InterPro" id="IPR002347">
    <property type="entry name" value="SDR_fam"/>
</dbReference>
<dbReference type="STRING" id="1232683.ADIMK_2058"/>
<dbReference type="RefSeq" id="WP_036187376.1">
    <property type="nucleotide sequence ID" value="NZ_JMQN01000029.1"/>
</dbReference>